<dbReference type="PANTHER" id="PTHR31302:SF25">
    <property type="entry name" value="PHOSPHOESTERASE"/>
    <property type="match status" value="1"/>
</dbReference>
<dbReference type="GO" id="GO:0008758">
    <property type="term" value="F:UDP-2,3-diacylglucosamine hydrolase activity"/>
    <property type="evidence" value="ECO:0007669"/>
    <property type="project" value="TreeGrafter"/>
</dbReference>
<comment type="caution">
    <text evidence="2">The sequence shown here is derived from an EMBL/GenBank/DDBJ whole genome shotgun (WGS) entry which is preliminary data.</text>
</comment>
<dbReference type="CDD" id="cd07385">
    <property type="entry name" value="MPP_YkuE_C"/>
    <property type="match status" value="1"/>
</dbReference>
<dbReference type="InterPro" id="IPR051158">
    <property type="entry name" value="Metallophosphoesterase_sf"/>
</dbReference>
<dbReference type="OrthoDB" id="9780884at2"/>
<dbReference type="GO" id="GO:0016020">
    <property type="term" value="C:membrane"/>
    <property type="evidence" value="ECO:0007669"/>
    <property type="project" value="GOC"/>
</dbReference>
<evidence type="ECO:0000259" key="1">
    <source>
        <dbReference type="Pfam" id="PF00149"/>
    </source>
</evidence>
<organism evidence="2 3">
    <name type="scientific">Acetobacterium wieringae</name>
    <dbReference type="NCBI Taxonomy" id="52694"/>
    <lineage>
        <taxon>Bacteria</taxon>
        <taxon>Bacillati</taxon>
        <taxon>Bacillota</taxon>
        <taxon>Clostridia</taxon>
        <taxon>Eubacteriales</taxon>
        <taxon>Eubacteriaceae</taxon>
        <taxon>Acetobacterium</taxon>
    </lineage>
</organism>
<dbReference type="Pfam" id="PF00149">
    <property type="entry name" value="Metallophos"/>
    <property type="match status" value="1"/>
</dbReference>
<reference evidence="2 3" key="1">
    <citation type="submission" date="2015-09" db="EMBL/GenBank/DDBJ databases">
        <title>Genome sequence of Acetobacterium wieringae DSM 1911.</title>
        <authorList>
            <person name="Poehlein A."/>
            <person name="Bengelsdorf F.R."/>
            <person name="Schiel-Bengelsdorf B."/>
            <person name="Duerre P."/>
            <person name="Daniel R."/>
        </authorList>
    </citation>
    <scope>NUCLEOTIDE SEQUENCE [LARGE SCALE GENOMIC DNA]</scope>
    <source>
        <strain evidence="2 3">DSM 1911</strain>
    </source>
</reference>
<dbReference type="SUPFAM" id="SSF56300">
    <property type="entry name" value="Metallo-dependent phosphatases"/>
    <property type="match status" value="1"/>
</dbReference>
<name>A0A1F2PGR5_9FIRM</name>
<sequence length="275" mass="30092">MKFGKFLLITTITLASLLVGCYPYARYIEPNLLMVNREKLVSSRLEAPLKIVFFGDTHLGEFNDNGQLEQIVAKINAENADLVVFTGDLIGSSGDFTVNPDIIAQSLAGIHATYGKVAVIGNHEYALLDQYNYSDLMNAAGFEVLINDWLDISELNLRVLGLDDVYRGNPDLNLTDAARDGAYNILLTHEPDIVDDMNSDAVQLVLAGHTHGGQISLPYLTEKILPANGKKYVKGLYAIGSQGQTNLFVTKGTGMTKLPFRFLNVPEIVSIEVSP</sequence>
<evidence type="ECO:0000313" key="3">
    <source>
        <dbReference type="Proteomes" id="UP000176244"/>
    </source>
</evidence>
<feature type="domain" description="Calcineurin-like phosphoesterase" evidence="1">
    <location>
        <begin position="49"/>
        <end position="212"/>
    </location>
</feature>
<accession>A0A1F2PGR5</accession>
<dbReference type="Proteomes" id="UP000176244">
    <property type="component" value="Unassembled WGS sequence"/>
</dbReference>
<keyword evidence="2" id="KW-0378">Hydrolase</keyword>
<dbReference type="PANTHER" id="PTHR31302">
    <property type="entry name" value="TRANSMEMBRANE PROTEIN WITH METALLOPHOSPHOESTERASE DOMAIN-RELATED"/>
    <property type="match status" value="1"/>
</dbReference>
<dbReference type="Gene3D" id="3.60.21.10">
    <property type="match status" value="1"/>
</dbReference>
<proteinExistence type="predicted"/>
<dbReference type="RefSeq" id="WP_070371290.1">
    <property type="nucleotide sequence ID" value="NZ_LKEU01000030.1"/>
</dbReference>
<dbReference type="EC" id="3.1.-.-" evidence="2"/>
<dbReference type="GO" id="GO:0009245">
    <property type="term" value="P:lipid A biosynthetic process"/>
    <property type="evidence" value="ECO:0007669"/>
    <property type="project" value="TreeGrafter"/>
</dbReference>
<dbReference type="PROSITE" id="PS51257">
    <property type="entry name" value="PROKAR_LIPOPROTEIN"/>
    <property type="match status" value="1"/>
</dbReference>
<dbReference type="STRING" id="52694.ACWI_19860"/>
<dbReference type="InterPro" id="IPR029052">
    <property type="entry name" value="Metallo-depent_PP-like"/>
</dbReference>
<evidence type="ECO:0000313" key="2">
    <source>
        <dbReference type="EMBL" id="OFV70507.1"/>
    </source>
</evidence>
<protein>
    <submittedName>
        <fullName evidence="2">Putative metallophosphoesterase</fullName>
        <ecNumber evidence="2">3.1.-.-</ecNumber>
    </submittedName>
</protein>
<dbReference type="EMBL" id="LKEU01000030">
    <property type="protein sequence ID" value="OFV70507.1"/>
    <property type="molecule type" value="Genomic_DNA"/>
</dbReference>
<dbReference type="AlphaFoldDB" id="A0A1F2PGR5"/>
<dbReference type="InterPro" id="IPR004843">
    <property type="entry name" value="Calcineurin-like_PHP"/>
</dbReference>
<gene>
    <name evidence="2" type="ORF">ACWI_19860</name>
</gene>